<accession>A0A917M471</accession>
<evidence type="ECO:0008006" key="3">
    <source>
        <dbReference type="Google" id="ProtNLM"/>
    </source>
</evidence>
<comment type="caution">
    <text evidence="1">The sequence shown here is derived from an EMBL/GenBank/DDBJ whole genome shotgun (WGS) entry which is preliminary data.</text>
</comment>
<gene>
    <name evidence="1" type="ORF">GCM10010918_33260</name>
</gene>
<sequence>MAQRLATEYVNAKLQLTIDEMSQFVRFFDDQQLELQVLVLDNGNQEMVLEDVAEREEVRLTFERQQDRYVCVLSCRLVHPKLTNAMRKAVAAFRGDAVVNRIYSHYTMIYHYTNGNVRRILESTDSGTRVVFEYKDTIGQLERVYRSRLIEREIEIVQNAINELLDLRNQANDPVQIADIDDRLQKQTRKLFVLEA</sequence>
<dbReference type="EMBL" id="BMHY01000006">
    <property type="protein sequence ID" value="GGG74439.1"/>
    <property type="molecule type" value="Genomic_DNA"/>
</dbReference>
<proteinExistence type="predicted"/>
<keyword evidence="2" id="KW-1185">Reference proteome</keyword>
<reference evidence="1 2" key="1">
    <citation type="journal article" date="2014" name="Int. J. Syst. Evol. Microbiol.">
        <title>Complete genome sequence of Corynebacterium casei LMG S-19264T (=DSM 44701T), isolated from a smear-ripened cheese.</title>
        <authorList>
            <consortium name="US DOE Joint Genome Institute (JGI-PGF)"/>
            <person name="Walter F."/>
            <person name="Albersmeier A."/>
            <person name="Kalinowski J."/>
            <person name="Ruckert C."/>
        </authorList>
    </citation>
    <scope>NUCLEOTIDE SEQUENCE [LARGE SCALE GENOMIC DNA]</scope>
    <source>
        <strain evidence="1 2">CGMCC 1.15286</strain>
    </source>
</reference>
<evidence type="ECO:0000313" key="2">
    <source>
        <dbReference type="Proteomes" id="UP000600247"/>
    </source>
</evidence>
<dbReference type="Proteomes" id="UP000600247">
    <property type="component" value="Unassembled WGS sequence"/>
</dbReference>
<organism evidence="1 2">
    <name type="scientific">Paenibacillus radicis</name>
    <name type="common">ex Gao et al. 2016</name>
    <dbReference type="NCBI Taxonomy" id="1737354"/>
    <lineage>
        <taxon>Bacteria</taxon>
        <taxon>Bacillati</taxon>
        <taxon>Bacillota</taxon>
        <taxon>Bacilli</taxon>
        <taxon>Bacillales</taxon>
        <taxon>Paenibacillaceae</taxon>
        <taxon>Paenibacillus</taxon>
    </lineage>
</organism>
<dbReference type="AlphaFoldDB" id="A0A917M471"/>
<dbReference type="RefSeq" id="WP_188890331.1">
    <property type="nucleotide sequence ID" value="NZ_BMHY01000006.1"/>
</dbReference>
<name>A0A917M471_9BACL</name>
<protein>
    <recommendedName>
        <fullName evidence="3">Non-ribosomal peptide synthetase module</fullName>
    </recommendedName>
</protein>
<evidence type="ECO:0000313" key="1">
    <source>
        <dbReference type="EMBL" id="GGG74439.1"/>
    </source>
</evidence>